<accession>A0ABM1FCA4</accession>
<reference evidence="1" key="1">
    <citation type="journal article" date="2014" name="Nat. Genet.">
        <title>The genome of the stress-tolerant wild tomato species Solanum pennellii.</title>
        <authorList>
            <person name="Bolger A."/>
            <person name="Scossa F."/>
            <person name="Bolger M.E."/>
            <person name="Lanz C."/>
            <person name="Maumus F."/>
            <person name="Tohge T."/>
            <person name="Quesneville H."/>
            <person name="Alseekh S."/>
            <person name="Sorensen I."/>
            <person name="Lichtenstein G."/>
            <person name="Fich E.A."/>
            <person name="Conte M."/>
            <person name="Keller H."/>
            <person name="Schneeberger K."/>
            <person name="Schwacke R."/>
            <person name="Ofner I."/>
            <person name="Vrebalov J."/>
            <person name="Xu Y."/>
            <person name="Osorio S."/>
            <person name="Aflitos S.A."/>
            <person name="Schijlen E."/>
            <person name="Jimenez-Gomez J.M."/>
            <person name="Ryngajllo M."/>
            <person name="Kimura S."/>
            <person name="Kumar R."/>
            <person name="Koenig D."/>
            <person name="Headland L.R."/>
            <person name="Maloof J.N."/>
            <person name="Sinha N."/>
            <person name="van Ham R.C."/>
            <person name="Lankhorst R.K."/>
            <person name="Mao L."/>
            <person name="Vogel A."/>
            <person name="Arsova B."/>
            <person name="Panstruga R."/>
            <person name="Fei Z."/>
            <person name="Rose J.K."/>
            <person name="Zamir D."/>
            <person name="Carrari F."/>
            <person name="Giovannoni J.J."/>
            <person name="Weigel D."/>
            <person name="Usadel B."/>
            <person name="Fernie A.R."/>
        </authorList>
    </citation>
    <scope>NUCLEOTIDE SEQUENCE [LARGE SCALE GENOMIC DNA]</scope>
    <source>
        <strain evidence="1">cv. LA0716</strain>
    </source>
</reference>
<name>A0ABM1FCA4_SOLPN</name>
<evidence type="ECO:0000313" key="2">
    <source>
        <dbReference type="RefSeq" id="XP_015054789.1"/>
    </source>
</evidence>
<gene>
    <name evidence="2" type="primary">LOC107001144</name>
</gene>
<evidence type="ECO:0000313" key="1">
    <source>
        <dbReference type="Proteomes" id="UP000694930"/>
    </source>
</evidence>
<proteinExistence type="predicted"/>
<dbReference type="Proteomes" id="UP000694930">
    <property type="component" value="Chromosome 10"/>
</dbReference>
<sequence>MSLYQLVYRKAYNLPVELVHKVIWEMKRLNWDWTGASEQSLNELNVLDEFFLEAYESSAIYKEKMKKYHDQSIEKREFASKWTGPFLNTKVFPHGAIELENKEGTRFTFNGQRIKIYLGHSESVHEVIEAYHIKSE</sequence>
<dbReference type="GeneID" id="107001144"/>
<dbReference type="RefSeq" id="XP_015054789.1">
    <property type="nucleotide sequence ID" value="XM_015199303.1"/>
</dbReference>
<organism evidence="1 2">
    <name type="scientific">Solanum pennellii</name>
    <name type="common">Tomato</name>
    <name type="synonym">Lycopersicon pennellii</name>
    <dbReference type="NCBI Taxonomy" id="28526"/>
    <lineage>
        <taxon>Eukaryota</taxon>
        <taxon>Viridiplantae</taxon>
        <taxon>Streptophyta</taxon>
        <taxon>Embryophyta</taxon>
        <taxon>Tracheophyta</taxon>
        <taxon>Spermatophyta</taxon>
        <taxon>Magnoliopsida</taxon>
        <taxon>eudicotyledons</taxon>
        <taxon>Gunneridae</taxon>
        <taxon>Pentapetalae</taxon>
        <taxon>asterids</taxon>
        <taxon>lamiids</taxon>
        <taxon>Solanales</taxon>
        <taxon>Solanaceae</taxon>
        <taxon>Solanoideae</taxon>
        <taxon>Solaneae</taxon>
        <taxon>Solanum</taxon>
        <taxon>Solanum subgen. Lycopersicon</taxon>
    </lineage>
</organism>
<reference evidence="2" key="2">
    <citation type="submission" date="2025-08" db="UniProtKB">
        <authorList>
            <consortium name="RefSeq"/>
        </authorList>
    </citation>
    <scope>IDENTIFICATION</scope>
</reference>
<keyword evidence="1" id="KW-1185">Reference proteome</keyword>
<protein>
    <submittedName>
        <fullName evidence="2">Uncharacterized protein LOC107001144</fullName>
    </submittedName>
</protein>